<keyword evidence="2" id="KW-0805">Transcription regulation</keyword>
<dbReference type="EMBL" id="MKIE01000001">
    <property type="protein sequence ID" value="OHW63316.1"/>
    <property type="molecule type" value="Genomic_DNA"/>
</dbReference>
<feature type="coiled-coil region" evidence="5">
    <location>
        <begin position="69"/>
        <end position="96"/>
    </location>
</feature>
<organism evidence="7 8">
    <name type="scientific">Andreesenia angusta</name>
    <dbReference type="NCBI Taxonomy" id="39480"/>
    <lineage>
        <taxon>Bacteria</taxon>
        <taxon>Bacillati</taxon>
        <taxon>Bacillota</taxon>
        <taxon>Tissierellia</taxon>
        <taxon>Tissierellales</taxon>
        <taxon>Gottschalkiaceae</taxon>
        <taxon>Andreesenia</taxon>
    </lineage>
</organism>
<accession>A0A1S1V9N7</accession>
<dbReference type="Gene3D" id="1.10.10.10">
    <property type="entry name" value="Winged helix-like DNA-binding domain superfamily/Winged helix DNA-binding domain"/>
    <property type="match status" value="1"/>
</dbReference>
<feature type="domain" description="HTH lysR-type" evidence="6">
    <location>
        <begin position="1"/>
        <end position="57"/>
    </location>
</feature>
<dbReference type="Pfam" id="PF00126">
    <property type="entry name" value="HTH_1"/>
    <property type="match status" value="1"/>
</dbReference>
<evidence type="ECO:0000256" key="3">
    <source>
        <dbReference type="ARBA" id="ARBA00023125"/>
    </source>
</evidence>
<evidence type="ECO:0000259" key="6">
    <source>
        <dbReference type="PROSITE" id="PS50931"/>
    </source>
</evidence>
<evidence type="ECO:0000256" key="5">
    <source>
        <dbReference type="SAM" id="Coils"/>
    </source>
</evidence>
<dbReference type="InterPro" id="IPR036388">
    <property type="entry name" value="WH-like_DNA-bd_sf"/>
</dbReference>
<name>A0A1S1V9N7_9FIRM</name>
<keyword evidence="5" id="KW-0175">Coiled coil</keyword>
<evidence type="ECO:0000256" key="1">
    <source>
        <dbReference type="ARBA" id="ARBA00009437"/>
    </source>
</evidence>
<protein>
    <submittedName>
        <fullName evidence="7">HTH-type transcriptional regulator CysL</fullName>
    </submittedName>
</protein>
<reference evidence="7 8" key="1">
    <citation type="submission" date="2016-09" db="EMBL/GenBank/DDBJ databases">
        <title>Genome sequence of Eubacterium angustum.</title>
        <authorList>
            <person name="Poehlein A."/>
            <person name="Daniel R."/>
        </authorList>
    </citation>
    <scope>NUCLEOTIDE SEQUENCE [LARGE SCALE GENOMIC DNA]</scope>
    <source>
        <strain evidence="7 8">DSM 1989</strain>
    </source>
</reference>
<dbReference type="Pfam" id="PF03466">
    <property type="entry name" value="LysR_substrate"/>
    <property type="match status" value="1"/>
</dbReference>
<evidence type="ECO:0000256" key="4">
    <source>
        <dbReference type="ARBA" id="ARBA00023163"/>
    </source>
</evidence>
<dbReference type="GO" id="GO:0003700">
    <property type="term" value="F:DNA-binding transcription factor activity"/>
    <property type="evidence" value="ECO:0007669"/>
    <property type="project" value="InterPro"/>
</dbReference>
<gene>
    <name evidence="7" type="primary">cysL_1</name>
    <name evidence="7" type="ORF">EUAN_01800</name>
</gene>
<comment type="caution">
    <text evidence="7">The sequence shown here is derived from an EMBL/GenBank/DDBJ whole genome shotgun (WGS) entry which is preliminary data.</text>
</comment>
<keyword evidence="4" id="KW-0804">Transcription</keyword>
<comment type="similarity">
    <text evidence="1">Belongs to the LysR transcriptional regulatory family.</text>
</comment>
<dbReference type="PRINTS" id="PR00039">
    <property type="entry name" value="HTHLYSR"/>
</dbReference>
<dbReference type="GO" id="GO:0000976">
    <property type="term" value="F:transcription cis-regulatory region binding"/>
    <property type="evidence" value="ECO:0007669"/>
    <property type="project" value="TreeGrafter"/>
</dbReference>
<dbReference type="OrthoDB" id="9785745at2"/>
<dbReference type="SUPFAM" id="SSF53850">
    <property type="entry name" value="Periplasmic binding protein-like II"/>
    <property type="match status" value="1"/>
</dbReference>
<dbReference type="InterPro" id="IPR036390">
    <property type="entry name" value="WH_DNA-bd_sf"/>
</dbReference>
<dbReference type="AlphaFoldDB" id="A0A1S1V9N7"/>
<proteinExistence type="inferred from homology"/>
<dbReference type="PANTHER" id="PTHR30126:SF39">
    <property type="entry name" value="HTH-TYPE TRANSCRIPTIONAL REGULATOR CYSL"/>
    <property type="match status" value="1"/>
</dbReference>
<dbReference type="Gene3D" id="3.40.190.290">
    <property type="match status" value="1"/>
</dbReference>
<dbReference type="SUPFAM" id="SSF46785">
    <property type="entry name" value="Winged helix' DNA-binding domain"/>
    <property type="match status" value="1"/>
</dbReference>
<keyword evidence="3" id="KW-0238">DNA-binding</keyword>
<evidence type="ECO:0000256" key="2">
    <source>
        <dbReference type="ARBA" id="ARBA00023015"/>
    </source>
</evidence>
<dbReference type="InterPro" id="IPR005119">
    <property type="entry name" value="LysR_subst-bd"/>
</dbReference>
<dbReference type="Proteomes" id="UP000180254">
    <property type="component" value="Unassembled WGS sequence"/>
</dbReference>
<dbReference type="RefSeq" id="WP_071060702.1">
    <property type="nucleotide sequence ID" value="NZ_MKIE01000001.1"/>
</dbReference>
<dbReference type="PANTHER" id="PTHR30126">
    <property type="entry name" value="HTH-TYPE TRANSCRIPTIONAL REGULATOR"/>
    <property type="match status" value="1"/>
</dbReference>
<dbReference type="InterPro" id="IPR000847">
    <property type="entry name" value="LysR_HTH_N"/>
</dbReference>
<sequence>MLEELKTLIAVVELQSFTRAGESIGLSQPSVSLHIKHLEHHFETVLVQRSVKQKSINITPQGKMLYEKAKSIFNLLSEAEEELNAYENQVSGSLHLGCSFTIGEYFVPHFLGIFREKYPDVELHISIGNTSSICKKVESYEIDLGLVEGTVEREKLDCYDFYEDSLTLAVSKKNTLSSMSFDGCKRCFEEQMWIGRESGSGTKEHFDFFLSSNKIVPKKIIVFESNFAIKEAVKHNLGITFISSLVLESELQSGEIVAIPTPDSYTRSFSYVLPKNSRPSKLASVFIEMLKEYSQDKKRPIL</sequence>
<keyword evidence="8" id="KW-1185">Reference proteome</keyword>
<dbReference type="PROSITE" id="PS50931">
    <property type="entry name" value="HTH_LYSR"/>
    <property type="match status" value="1"/>
</dbReference>
<evidence type="ECO:0000313" key="7">
    <source>
        <dbReference type="EMBL" id="OHW63316.1"/>
    </source>
</evidence>
<dbReference type="FunFam" id="1.10.10.10:FF:000001">
    <property type="entry name" value="LysR family transcriptional regulator"/>
    <property type="match status" value="1"/>
</dbReference>
<evidence type="ECO:0000313" key="8">
    <source>
        <dbReference type="Proteomes" id="UP000180254"/>
    </source>
</evidence>
<dbReference type="STRING" id="39480.EUAN_01800"/>